<accession>A0A975GGV5</accession>
<sequence length="55" mass="6633">MNKYKKLNYKIYTVLMILAVLFLIVSRQIPVLYAHTPKYPFFFIVVRLILIILIF</sequence>
<keyword evidence="3" id="KW-1185">Reference proteome</keyword>
<feature type="transmembrane region" description="Helical" evidence="1">
    <location>
        <begin position="39"/>
        <end position="54"/>
    </location>
</feature>
<dbReference type="KEGG" id="dli:dnl_30110"/>
<name>A0A975GGV5_9BACT</name>
<evidence type="ECO:0000313" key="3">
    <source>
        <dbReference type="Proteomes" id="UP000663720"/>
    </source>
</evidence>
<protein>
    <submittedName>
        <fullName evidence="2">Uncharacterized protein</fullName>
    </submittedName>
</protein>
<organism evidence="2 3">
    <name type="scientific">Desulfonema limicola</name>
    <dbReference type="NCBI Taxonomy" id="45656"/>
    <lineage>
        <taxon>Bacteria</taxon>
        <taxon>Pseudomonadati</taxon>
        <taxon>Thermodesulfobacteriota</taxon>
        <taxon>Desulfobacteria</taxon>
        <taxon>Desulfobacterales</taxon>
        <taxon>Desulfococcaceae</taxon>
        <taxon>Desulfonema</taxon>
    </lineage>
</organism>
<evidence type="ECO:0000313" key="2">
    <source>
        <dbReference type="EMBL" id="QTA80699.1"/>
    </source>
</evidence>
<keyword evidence="1" id="KW-0472">Membrane</keyword>
<reference evidence="2" key="1">
    <citation type="journal article" date="2021" name="Microb. Physiol.">
        <title>Proteogenomic Insights into the Physiology of Marine, Sulfate-Reducing, Filamentous Desulfonema limicola and Desulfonema magnum.</title>
        <authorList>
            <person name="Schnaars V."/>
            <person name="Wohlbrand L."/>
            <person name="Scheve S."/>
            <person name="Hinrichs C."/>
            <person name="Reinhardt R."/>
            <person name="Rabus R."/>
        </authorList>
    </citation>
    <scope>NUCLEOTIDE SEQUENCE</scope>
    <source>
        <strain evidence="2">5ac10</strain>
    </source>
</reference>
<dbReference type="EMBL" id="CP061799">
    <property type="protein sequence ID" value="QTA80699.1"/>
    <property type="molecule type" value="Genomic_DNA"/>
</dbReference>
<dbReference type="AlphaFoldDB" id="A0A975GGV5"/>
<proteinExistence type="predicted"/>
<evidence type="ECO:0000256" key="1">
    <source>
        <dbReference type="SAM" id="Phobius"/>
    </source>
</evidence>
<keyword evidence="1" id="KW-0812">Transmembrane</keyword>
<gene>
    <name evidence="2" type="ORF">dnl_30110</name>
</gene>
<dbReference type="Proteomes" id="UP000663720">
    <property type="component" value="Chromosome"/>
</dbReference>
<feature type="transmembrane region" description="Helical" evidence="1">
    <location>
        <begin position="12"/>
        <end position="33"/>
    </location>
</feature>
<keyword evidence="1" id="KW-1133">Transmembrane helix</keyword>